<comment type="caution">
    <text evidence="1">The sequence shown here is derived from an EMBL/GenBank/DDBJ whole genome shotgun (WGS) entry which is preliminary data.</text>
</comment>
<accession>A0ACB6ZGB1</accession>
<sequence length="300" mass="33565">MTNSTSAGPTHDGIRMFYGYIPSLPATVVFTVLFFISTTIHLGQAVRYRMWYLLLTAVTAGNFEVTGWAARTYSHFYPGKLMPYLIQTVSTINAPTPLVAAYFIILAEIIRRLGPCYSRLRPKMYAIVFLTADLVSLTVQGVGGALAAIAAGNHKDPEKGGRIMLGGIIFQMVAITVYMVLATEFVYRYLKDKPFQRPYNDPPTGNYFMDKNMKAMLLGCVFSSLAIYVRSVYRTIELIDGWQGRIITTQIYFNTMDGAMILLAMYCLNFLHPGRLLGPFTSLKKVDSIDDDLLKKKGYA</sequence>
<protein>
    <submittedName>
        <fullName evidence="1">RTA1-domain-containing protein</fullName>
    </submittedName>
</protein>
<organism evidence="1 2">
    <name type="scientific">Thelephora ganbajun</name>
    <name type="common">Ganba fungus</name>
    <dbReference type="NCBI Taxonomy" id="370292"/>
    <lineage>
        <taxon>Eukaryota</taxon>
        <taxon>Fungi</taxon>
        <taxon>Dikarya</taxon>
        <taxon>Basidiomycota</taxon>
        <taxon>Agaricomycotina</taxon>
        <taxon>Agaricomycetes</taxon>
        <taxon>Thelephorales</taxon>
        <taxon>Thelephoraceae</taxon>
        <taxon>Thelephora</taxon>
    </lineage>
</organism>
<dbReference type="EMBL" id="MU118007">
    <property type="protein sequence ID" value="KAF9648845.1"/>
    <property type="molecule type" value="Genomic_DNA"/>
</dbReference>
<reference evidence="1" key="2">
    <citation type="journal article" date="2020" name="Nat. Commun.">
        <title>Large-scale genome sequencing of mycorrhizal fungi provides insights into the early evolution of symbiotic traits.</title>
        <authorList>
            <person name="Miyauchi S."/>
            <person name="Kiss E."/>
            <person name="Kuo A."/>
            <person name="Drula E."/>
            <person name="Kohler A."/>
            <person name="Sanchez-Garcia M."/>
            <person name="Morin E."/>
            <person name="Andreopoulos B."/>
            <person name="Barry K.W."/>
            <person name="Bonito G."/>
            <person name="Buee M."/>
            <person name="Carver A."/>
            <person name="Chen C."/>
            <person name="Cichocki N."/>
            <person name="Clum A."/>
            <person name="Culley D."/>
            <person name="Crous P.W."/>
            <person name="Fauchery L."/>
            <person name="Girlanda M."/>
            <person name="Hayes R.D."/>
            <person name="Keri Z."/>
            <person name="LaButti K."/>
            <person name="Lipzen A."/>
            <person name="Lombard V."/>
            <person name="Magnuson J."/>
            <person name="Maillard F."/>
            <person name="Murat C."/>
            <person name="Nolan M."/>
            <person name="Ohm R.A."/>
            <person name="Pangilinan J."/>
            <person name="Pereira M.F."/>
            <person name="Perotto S."/>
            <person name="Peter M."/>
            <person name="Pfister S."/>
            <person name="Riley R."/>
            <person name="Sitrit Y."/>
            <person name="Stielow J.B."/>
            <person name="Szollosi G."/>
            <person name="Zifcakova L."/>
            <person name="Stursova M."/>
            <person name="Spatafora J.W."/>
            <person name="Tedersoo L."/>
            <person name="Vaario L.M."/>
            <person name="Yamada A."/>
            <person name="Yan M."/>
            <person name="Wang P."/>
            <person name="Xu J."/>
            <person name="Bruns T."/>
            <person name="Baldrian P."/>
            <person name="Vilgalys R."/>
            <person name="Dunand C."/>
            <person name="Henrissat B."/>
            <person name="Grigoriev I.V."/>
            <person name="Hibbett D."/>
            <person name="Nagy L.G."/>
            <person name="Martin F.M."/>
        </authorList>
    </citation>
    <scope>NUCLEOTIDE SEQUENCE</scope>
    <source>
        <strain evidence="1">P2</strain>
    </source>
</reference>
<name>A0ACB6ZGB1_THEGA</name>
<keyword evidence="2" id="KW-1185">Reference proteome</keyword>
<evidence type="ECO:0000313" key="2">
    <source>
        <dbReference type="Proteomes" id="UP000886501"/>
    </source>
</evidence>
<gene>
    <name evidence="1" type="ORF">BDM02DRAFT_2061296</name>
</gene>
<dbReference type="Proteomes" id="UP000886501">
    <property type="component" value="Unassembled WGS sequence"/>
</dbReference>
<reference evidence="1" key="1">
    <citation type="submission" date="2019-10" db="EMBL/GenBank/DDBJ databases">
        <authorList>
            <consortium name="DOE Joint Genome Institute"/>
            <person name="Kuo A."/>
            <person name="Miyauchi S."/>
            <person name="Kiss E."/>
            <person name="Drula E."/>
            <person name="Kohler A."/>
            <person name="Sanchez-Garcia M."/>
            <person name="Andreopoulos B."/>
            <person name="Barry K.W."/>
            <person name="Bonito G."/>
            <person name="Buee M."/>
            <person name="Carver A."/>
            <person name="Chen C."/>
            <person name="Cichocki N."/>
            <person name="Clum A."/>
            <person name="Culley D."/>
            <person name="Crous P.W."/>
            <person name="Fauchery L."/>
            <person name="Girlanda M."/>
            <person name="Hayes R."/>
            <person name="Keri Z."/>
            <person name="Labutti K."/>
            <person name="Lipzen A."/>
            <person name="Lombard V."/>
            <person name="Magnuson J."/>
            <person name="Maillard F."/>
            <person name="Morin E."/>
            <person name="Murat C."/>
            <person name="Nolan M."/>
            <person name="Ohm R."/>
            <person name="Pangilinan J."/>
            <person name="Pereira M."/>
            <person name="Perotto S."/>
            <person name="Peter M."/>
            <person name="Riley R."/>
            <person name="Sitrit Y."/>
            <person name="Stielow B."/>
            <person name="Szollosi G."/>
            <person name="Zifcakova L."/>
            <person name="Stursova M."/>
            <person name="Spatafora J.W."/>
            <person name="Tedersoo L."/>
            <person name="Vaario L.-M."/>
            <person name="Yamada A."/>
            <person name="Yan M."/>
            <person name="Wang P."/>
            <person name="Xu J."/>
            <person name="Bruns T."/>
            <person name="Baldrian P."/>
            <person name="Vilgalys R."/>
            <person name="Henrissat B."/>
            <person name="Grigoriev I.V."/>
            <person name="Hibbett D."/>
            <person name="Nagy L.G."/>
            <person name="Martin F.M."/>
        </authorList>
    </citation>
    <scope>NUCLEOTIDE SEQUENCE</scope>
    <source>
        <strain evidence="1">P2</strain>
    </source>
</reference>
<evidence type="ECO:0000313" key="1">
    <source>
        <dbReference type="EMBL" id="KAF9648845.1"/>
    </source>
</evidence>
<proteinExistence type="predicted"/>